<dbReference type="GO" id="GO:0009847">
    <property type="term" value="P:spore germination"/>
    <property type="evidence" value="ECO:0007669"/>
    <property type="project" value="InterPro"/>
</dbReference>
<dbReference type="Pfam" id="PF03845">
    <property type="entry name" value="Spore_permease"/>
    <property type="match status" value="1"/>
</dbReference>
<dbReference type="PANTHER" id="PTHR34975">
    <property type="entry name" value="SPORE GERMINATION PROTEIN A2"/>
    <property type="match status" value="1"/>
</dbReference>
<feature type="transmembrane region" description="Helical" evidence="8">
    <location>
        <begin position="21"/>
        <end position="39"/>
    </location>
</feature>
<dbReference type="STRING" id="1403537.Q428_02690"/>
<dbReference type="NCBIfam" id="TIGR00912">
    <property type="entry name" value="2A0309"/>
    <property type="match status" value="1"/>
</dbReference>
<evidence type="ECO:0000256" key="3">
    <source>
        <dbReference type="ARBA" id="ARBA00022448"/>
    </source>
</evidence>
<name>A0A017RZP7_9CLOT</name>
<feature type="transmembrane region" description="Helical" evidence="8">
    <location>
        <begin position="92"/>
        <end position="115"/>
    </location>
</feature>
<evidence type="ECO:0000313" key="9">
    <source>
        <dbReference type="EMBL" id="EYE89410.1"/>
    </source>
</evidence>
<keyword evidence="3" id="KW-0813">Transport</keyword>
<feature type="transmembrane region" description="Helical" evidence="8">
    <location>
        <begin position="310"/>
        <end position="330"/>
    </location>
</feature>
<keyword evidence="7 8" id="KW-0472">Membrane</keyword>
<evidence type="ECO:0000256" key="7">
    <source>
        <dbReference type="ARBA" id="ARBA00023136"/>
    </source>
</evidence>
<evidence type="ECO:0000256" key="5">
    <source>
        <dbReference type="ARBA" id="ARBA00022692"/>
    </source>
</evidence>
<dbReference type="InterPro" id="IPR004761">
    <property type="entry name" value="Spore_GerAB"/>
</dbReference>
<evidence type="ECO:0000313" key="10">
    <source>
        <dbReference type="Proteomes" id="UP000019681"/>
    </source>
</evidence>
<keyword evidence="6 8" id="KW-1133">Transmembrane helix</keyword>
<evidence type="ECO:0000256" key="6">
    <source>
        <dbReference type="ARBA" id="ARBA00022989"/>
    </source>
</evidence>
<gene>
    <name evidence="9" type="ORF">Q428_02690</name>
</gene>
<comment type="caution">
    <text evidence="9">The sequence shown here is derived from an EMBL/GenBank/DDBJ whole genome shotgun (WGS) entry which is preliminary data.</text>
</comment>
<dbReference type="EMBL" id="AZQP01000005">
    <property type="protein sequence ID" value="EYE89410.1"/>
    <property type="molecule type" value="Genomic_DNA"/>
</dbReference>
<keyword evidence="5 8" id="KW-0812">Transmembrane</keyword>
<dbReference type="GO" id="GO:0016020">
    <property type="term" value="C:membrane"/>
    <property type="evidence" value="ECO:0007669"/>
    <property type="project" value="UniProtKB-SubCell"/>
</dbReference>
<feature type="transmembrane region" description="Helical" evidence="8">
    <location>
        <begin position="336"/>
        <end position="362"/>
    </location>
</feature>
<proteinExistence type="inferred from homology"/>
<evidence type="ECO:0000256" key="1">
    <source>
        <dbReference type="ARBA" id="ARBA00004141"/>
    </source>
</evidence>
<dbReference type="PANTHER" id="PTHR34975:SF2">
    <property type="entry name" value="SPORE GERMINATION PROTEIN A2"/>
    <property type="match status" value="1"/>
</dbReference>
<feature type="transmembrane region" description="Helical" evidence="8">
    <location>
        <begin position="127"/>
        <end position="143"/>
    </location>
</feature>
<evidence type="ECO:0008006" key="11">
    <source>
        <dbReference type="Google" id="ProtNLM"/>
    </source>
</evidence>
<protein>
    <recommendedName>
        <fullName evidence="11">Spore germination protein</fullName>
    </recommendedName>
</protein>
<dbReference type="AlphaFoldDB" id="A0A017RZP7"/>
<feature type="transmembrane region" description="Helical" evidence="8">
    <location>
        <begin position="51"/>
        <end position="72"/>
    </location>
</feature>
<sequence>MINDMIKGDYMKDVSNKITRFQYMFIIQASMIGLGILSLPSSVCDVAQQSGWIPTLLSGVYPLFITFVGYIIHRNAKFLDFVQLNNKLYGKILSYVICFVFFVYFLLQGSLVTAGFANVLNFSTTKFLSPYSIIIITILLTFLSTNEGLTNIGRLAEFLFPLTVLLIILPLYFINRGDSTNLLPIISDYKLILKAMPDTFFSYSGVEICFFIFPFLTSKKKINIFSAIGSLITITLYTIVVFITIYYCGFNLTSKLQYPLLYLIASSEIPVLSNFEPLFIFLWGAKIFLTVSISGFIVTYIFSQVTKIPYYKSCIVSFGLIFLLSLFFVPDYNRTFFAGLLIPIMFIFVFLWSLISLLLSFIRKGVSK</sequence>
<keyword evidence="10" id="KW-1185">Reference proteome</keyword>
<feature type="transmembrane region" description="Helical" evidence="8">
    <location>
        <begin position="200"/>
        <end position="217"/>
    </location>
</feature>
<evidence type="ECO:0000256" key="4">
    <source>
        <dbReference type="ARBA" id="ARBA00022544"/>
    </source>
</evidence>
<feature type="transmembrane region" description="Helical" evidence="8">
    <location>
        <begin position="280"/>
        <end position="303"/>
    </location>
</feature>
<organism evidence="9 10">
    <name type="scientific">Fervidicella metallireducens AeB</name>
    <dbReference type="NCBI Taxonomy" id="1403537"/>
    <lineage>
        <taxon>Bacteria</taxon>
        <taxon>Bacillati</taxon>
        <taxon>Bacillota</taxon>
        <taxon>Clostridia</taxon>
        <taxon>Eubacteriales</taxon>
        <taxon>Clostridiaceae</taxon>
        <taxon>Fervidicella</taxon>
    </lineage>
</organism>
<evidence type="ECO:0000256" key="8">
    <source>
        <dbReference type="SAM" id="Phobius"/>
    </source>
</evidence>
<feature type="transmembrane region" description="Helical" evidence="8">
    <location>
        <begin position="155"/>
        <end position="174"/>
    </location>
</feature>
<comment type="subcellular location">
    <subcellularLocation>
        <location evidence="1">Membrane</location>
        <topology evidence="1">Multi-pass membrane protein</topology>
    </subcellularLocation>
</comment>
<accession>A0A017RZP7</accession>
<comment type="similarity">
    <text evidence="2">Belongs to the amino acid-polyamine-organocation (APC) superfamily. Spore germination protein (SGP) (TC 2.A.3.9) family.</text>
</comment>
<evidence type="ECO:0000256" key="2">
    <source>
        <dbReference type="ARBA" id="ARBA00007998"/>
    </source>
</evidence>
<keyword evidence="4" id="KW-0309">Germination</keyword>
<dbReference type="OrthoDB" id="1931502at2"/>
<dbReference type="Proteomes" id="UP000019681">
    <property type="component" value="Unassembled WGS sequence"/>
</dbReference>
<reference evidence="9 10" key="1">
    <citation type="journal article" date="2014" name="Genome Announc.">
        <title>Draft Genome Sequence of Fervidicella metallireducens Strain AeBT, an Iron-Reducing Thermoanaerobe from the Great Artesian Basin.</title>
        <authorList>
            <person name="Patel B.K."/>
        </authorList>
    </citation>
    <scope>NUCLEOTIDE SEQUENCE [LARGE SCALE GENOMIC DNA]</scope>
    <source>
        <strain evidence="9 10">AeB</strain>
    </source>
</reference>
<feature type="transmembrane region" description="Helical" evidence="8">
    <location>
        <begin position="224"/>
        <end position="247"/>
    </location>
</feature>